<evidence type="ECO:0000259" key="1">
    <source>
        <dbReference type="Pfam" id="PF07238"/>
    </source>
</evidence>
<dbReference type="OrthoDB" id="3493at2"/>
<evidence type="ECO:0000313" key="4">
    <source>
        <dbReference type="Proteomes" id="UP000013988"/>
    </source>
</evidence>
<dbReference type="AlphaFoldDB" id="R9CCZ5"/>
<dbReference type="EMBL" id="ASRV01000065">
    <property type="protein sequence ID" value="EOR27239.1"/>
    <property type="molecule type" value="Genomic_DNA"/>
</dbReference>
<dbReference type="Gene3D" id="2.40.10.220">
    <property type="entry name" value="predicted glycosyltransferase like domains"/>
    <property type="match status" value="1"/>
</dbReference>
<reference evidence="3 4" key="1">
    <citation type="submission" date="2013-03" db="EMBL/GenBank/DDBJ databases">
        <title>Whole genome shotgun sequencing of Clostridium sartagoforme AAU1.</title>
        <authorList>
            <person name="Joshi C.G."/>
            <person name="Duggirala S.M."/>
            <person name="Nathani N.M."/>
            <person name="Bhatt V.D."/>
            <person name="Patel A.K."/>
            <person name="Pandya P.R."/>
            <person name="KaPatel J.A."/>
        </authorList>
    </citation>
    <scope>NUCLEOTIDE SEQUENCE [LARGE SCALE GENOMIC DNA]</scope>
    <source>
        <strain evidence="3 4">AAU1</strain>
    </source>
</reference>
<dbReference type="GO" id="GO:0035438">
    <property type="term" value="F:cyclic-di-GMP binding"/>
    <property type="evidence" value="ECO:0007669"/>
    <property type="project" value="InterPro"/>
</dbReference>
<keyword evidence="4" id="KW-1185">Reference proteome</keyword>
<dbReference type="Pfam" id="PF07238">
    <property type="entry name" value="PilZ"/>
    <property type="match status" value="1"/>
</dbReference>
<comment type="caution">
    <text evidence="3">The sequence shown here is derived from an EMBL/GenBank/DDBJ whole genome shotgun (WGS) entry which is preliminary data.</text>
</comment>
<sequence length="213" mass="25250">MTKLELVINCKIDVLWEEDIYKSTVQDIKDEEILIAIPVSNGIYLTLEDGEKLEQIFYDDKGNVFGYKSEVLGRTTENNIPFYRIGKPFEITRIQRRNYVRVNILQVINYIKEEELEKEIREEEKYQHALLLDLSGGGMRIKIKEELSYNDIIVANLIHDNEKITVRGKIVRIEKTEDKKYICGIDFDDMDNVTREKIIRTVFRIMRKQRELI</sequence>
<dbReference type="RefSeq" id="WP_016206572.1">
    <property type="nucleotide sequence ID" value="NZ_ASRV01000065.1"/>
</dbReference>
<name>R9CCZ5_9CLOT</name>
<feature type="domain" description="Type III secretion system flagellar brake protein YcgR PilZN" evidence="2">
    <location>
        <begin position="12"/>
        <end position="88"/>
    </location>
</feature>
<gene>
    <name evidence="3" type="ORF">A500_05681</name>
</gene>
<organism evidence="3 4">
    <name type="scientific">Clostridium sartagoforme AAU1</name>
    <dbReference type="NCBI Taxonomy" id="1202534"/>
    <lineage>
        <taxon>Bacteria</taxon>
        <taxon>Bacillati</taxon>
        <taxon>Bacillota</taxon>
        <taxon>Clostridia</taxon>
        <taxon>Eubacteriales</taxon>
        <taxon>Clostridiaceae</taxon>
        <taxon>Clostridium</taxon>
    </lineage>
</organism>
<dbReference type="Proteomes" id="UP000013988">
    <property type="component" value="Unassembled WGS sequence"/>
</dbReference>
<protein>
    <submittedName>
        <fullName evidence="3">Type IV pilus assembly PilZ</fullName>
    </submittedName>
</protein>
<evidence type="ECO:0000259" key="2">
    <source>
        <dbReference type="Pfam" id="PF12945"/>
    </source>
</evidence>
<feature type="domain" description="PilZ" evidence="1">
    <location>
        <begin position="95"/>
        <end position="203"/>
    </location>
</feature>
<dbReference type="InterPro" id="IPR009875">
    <property type="entry name" value="PilZ_domain"/>
</dbReference>
<dbReference type="Pfam" id="PF12945">
    <property type="entry name" value="PilZNR"/>
    <property type="match status" value="1"/>
</dbReference>
<evidence type="ECO:0000313" key="3">
    <source>
        <dbReference type="EMBL" id="EOR27239.1"/>
    </source>
</evidence>
<dbReference type="SUPFAM" id="SSF141371">
    <property type="entry name" value="PilZ domain-like"/>
    <property type="match status" value="1"/>
</dbReference>
<proteinExistence type="predicted"/>
<dbReference type="InterPro" id="IPR009926">
    <property type="entry name" value="T3SS_YcgR_PilZN"/>
</dbReference>
<accession>R9CCZ5</accession>
<dbReference type="PATRIC" id="fig|1202534.3.peg.1141"/>